<evidence type="ECO:0000256" key="14">
    <source>
        <dbReference type="ARBA" id="ARBA00072046"/>
    </source>
</evidence>
<evidence type="ECO:0000256" key="8">
    <source>
        <dbReference type="ARBA" id="ARBA00023157"/>
    </source>
</evidence>
<dbReference type="InterPro" id="IPR013128">
    <property type="entry name" value="Peptidase_C1A"/>
</dbReference>
<keyword evidence="8" id="KW-1015">Disulfide bond</keyword>
<dbReference type="GeneTree" id="ENSGT00940000159253"/>
<dbReference type="PROSITE" id="PS00640">
    <property type="entry name" value="THIOL_PROTEASE_ASN"/>
    <property type="match status" value="1"/>
</dbReference>
<keyword evidence="6" id="KW-0788">Thiol protease</keyword>
<dbReference type="Pfam" id="PF08246">
    <property type="entry name" value="Inhibitor_I29"/>
    <property type="match status" value="1"/>
</dbReference>
<name>A0AAZ3PMM9_ONCTS</name>
<dbReference type="Pfam" id="PF00112">
    <property type="entry name" value="Peptidase_C1"/>
    <property type="match status" value="1"/>
</dbReference>
<keyword evidence="7" id="KW-0865">Zymogen</keyword>
<gene>
    <name evidence="18" type="primary">CTSO</name>
</gene>
<comment type="subcellular location">
    <subcellularLocation>
        <location evidence="1">Lysosome</location>
    </subcellularLocation>
</comment>
<evidence type="ECO:0000256" key="3">
    <source>
        <dbReference type="ARBA" id="ARBA00022670"/>
    </source>
</evidence>
<keyword evidence="19" id="KW-1185">Reference proteome</keyword>
<evidence type="ECO:0000259" key="16">
    <source>
        <dbReference type="SMART" id="SM00645"/>
    </source>
</evidence>
<dbReference type="EC" id="3.4.22.42" evidence="13"/>
<dbReference type="GO" id="GO:0006508">
    <property type="term" value="P:proteolysis"/>
    <property type="evidence" value="ECO:0007669"/>
    <property type="project" value="UniProtKB-KW"/>
</dbReference>
<keyword evidence="9" id="KW-0325">Glycoprotein</keyword>
<organism evidence="18 19">
    <name type="scientific">Oncorhynchus tshawytscha</name>
    <name type="common">Chinook salmon</name>
    <name type="synonym">Salmo tshawytscha</name>
    <dbReference type="NCBI Taxonomy" id="74940"/>
    <lineage>
        <taxon>Eukaryota</taxon>
        <taxon>Metazoa</taxon>
        <taxon>Chordata</taxon>
        <taxon>Craniata</taxon>
        <taxon>Vertebrata</taxon>
        <taxon>Euteleostomi</taxon>
        <taxon>Actinopterygii</taxon>
        <taxon>Neopterygii</taxon>
        <taxon>Teleostei</taxon>
        <taxon>Protacanthopterygii</taxon>
        <taxon>Salmoniformes</taxon>
        <taxon>Salmonidae</taxon>
        <taxon>Salmoninae</taxon>
        <taxon>Oncorhynchus</taxon>
    </lineage>
</organism>
<dbReference type="InterPro" id="IPR013201">
    <property type="entry name" value="Prot_inhib_I29"/>
</dbReference>
<dbReference type="PANTHER" id="PTHR12411">
    <property type="entry name" value="CYSTEINE PROTEASE FAMILY C1-RELATED"/>
    <property type="match status" value="1"/>
</dbReference>
<evidence type="ECO:0000313" key="18">
    <source>
        <dbReference type="Ensembl" id="ENSOTSP00005117886.1"/>
    </source>
</evidence>
<evidence type="ECO:0000256" key="15">
    <source>
        <dbReference type="SAM" id="SignalP"/>
    </source>
</evidence>
<dbReference type="SMART" id="SM00645">
    <property type="entry name" value="Pept_C1"/>
    <property type="match status" value="1"/>
</dbReference>
<dbReference type="InterPro" id="IPR025661">
    <property type="entry name" value="Pept_asp_AS"/>
</dbReference>
<dbReference type="GO" id="GO:0005764">
    <property type="term" value="C:lysosome"/>
    <property type="evidence" value="ECO:0007669"/>
    <property type="project" value="UniProtKB-SubCell"/>
</dbReference>
<dbReference type="GO" id="GO:0008234">
    <property type="term" value="F:cysteine-type peptidase activity"/>
    <property type="evidence" value="ECO:0007669"/>
    <property type="project" value="UniProtKB-KW"/>
</dbReference>
<protein>
    <recommendedName>
        <fullName evidence="14">Cathepsin O</fullName>
        <ecNumber evidence="13">3.4.22.42</ecNumber>
    </recommendedName>
</protein>
<reference evidence="19" key="1">
    <citation type="journal article" date="2018" name="PLoS ONE">
        <title>Chinook salmon (Oncorhynchus tshawytscha) genome and transcriptome.</title>
        <authorList>
            <person name="Christensen K.A."/>
            <person name="Leong J.S."/>
            <person name="Sakhrani D."/>
            <person name="Biagi C.A."/>
            <person name="Minkley D.R."/>
            <person name="Withler R.E."/>
            <person name="Rondeau E.B."/>
            <person name="Koop B.F."/>
            <person name="Devlin R.H."/>
        </authorList>
    </citation>
    <scope>NUCLEOTIDE SEQUENCE [LARGE SCALE GENOMIC DNA]</scope>
</reference>
<comment type="function">
    <text evidence="12">Proteolytic enzyme possibly involved in normal cellular protein degradation and turnover.</text>
</comment>
<dbReference type="InterPro" id="IPR025660">
    <property type="entry name" value="Pept_his_AS"/>
</dbReference>
<evidence type="ECO:0000259" key="17">
    <source>
        <dbReference type="SMART" id="SM00848"/>
    </source>
</evidence>
<evidence type="ECO:0000256" key="2">
    <source>
        <dbReference type="ARBA" id="ARBA00008455"/>
    </source>
</evidence>
<evidence type="ECO:0000256" key="4">
    <source>
        <dbReference type="ARBA" id="ARBA00022729"/>
    </source>
</evidence>
<dbReference type="InterPro" id="IPR000169">
    <property type="entry name" value="Pept_cys_AS"/>
</dbReference>
<evidence type="ECO:0000256" key="7">
    <source>
        <dbReference type="ARBA" id="ARBA00023145"/>
    </source>
</evidence>
<dbReference type="InterPro" id="IPR000668">
    <property type="entry name" value="Peptidase_C1A_C"/>
</dbReference>
<feature type="signal peptide" evidence="15">
    <location>
        <begin position="1"/>
        <end position="25"/>
    </location>
</feature>
<comment type="similarity">
    <text evidence="2">Belongs to the peptidase C1 family.</text>
</comment>
<dbReference type="PROSITE" id="PS00639">
    <property type="entry name" value="THIOL_PROTEASE_HIS"/>
    <property type="match status" value="1"/>
</dbReference>
<keyword evidence="3" id="KW-0645">Protease</keyword>
<feature type="domain" description="Cathepsin propeptide inhibitor" evidence="17">
    <location>
        <begin position="45"/>
        <end position="105"/>
    </location>
</feature>
<dbReference type="SMART" id="SM00848">
    <property type="entry name" value="Inhibitor_I29"/>
    <property type="match status" value="1"/>
</dbReference>
<dbReference type="PRINTS" id="PR00705">
    <property type="entry name" value="PAPAIN"/>
</dbReference>
<reference evidence="18" key="3">
    <citation type="submission" date="2025-09" db="UniProtKB">
        <authorList>
            <consortium name="Ensembl"/>
        </authorList>
    </citation>
    <scope>IDENTIFICATION</scope>
</reference>
<proteinExistence type="inferred from homology"/>
<dbReference type="FunFam" id="3.90.70.10:FF:000079">
    <property type="entry name" value="Cathepsin O"/>
    <property type="match status" value="1"/>
</dbReference>
<dbReference type="InterPro" id="IPR038765">
    <property type="entry name" value="Papain-like_cys_pep_sf"/>
</dbReference>
<feature type="chain" id="PRO_5044289061" description="Cathepsin O" evidence="15">
    <location>
        <begin position="26"/>
        <end position="413"/>
    </location>
</feature>
<dbReference type="CDD" id="cd02248">
    <property type="entry name" value="Peptidase_C1A"/>
    <property type="match status" value="1"/>
</dbReference>
<evidence type="ECO:0000256" key="10">
    <source>
        <dbReference type="ARBA" id="ARBA00023228"/>
    </source>
</evidence>
<dbReference type="PROSITE" id="PS00139">
    <property type="entry name" value="THIOL_PROTEASE_CYS"/>
    <property type="match status" value="1"/>
</dbReference>
<comment type="catalytic activity">
    <reaction evidence="11">
        <text>The recombinant human enzyme hydrolyzes synthetic endopeptidase substrates including Z-Phe-Arg-NHMec and Z-Arg-Arg-NHMec.</text>
        <dbReference type="EC" id="3.4.22.42"/>
    </reaction>
</comment>
<evidence type="ECO:0000256" key="13">
    <source>
        <dbReference type="ARBA" id="ARBA00066464"/>
    </source>
</evidence>
<evidence type="ECO:0000313" key="19">
    <source>
        <dbReference type="Proteomes" id="UP000694402"/>
    </source>
</evidence>
<dbReference type="InterPro" id="IPR039417">
    <property type="entry name" value="Peptidase_C1A_papain-like"/>
</dbReference>
<dbReference type="SUPFAM" id="SSF54001">
    <property type="entry name" value="Cysteine proteinases"/>
    <property type="match status" value="1"/>
</dbReference>
<evidence type="ECO:0000256" key="1">
    <source>
        <dbReference type="ARBA" id="ARBA00004371"/>
    </source>
</evidence>
<keyword evidence="4 15" id="KW-0732">Signal</keyword>
<accession>A0AAZ3PMM9</accession>
<evidence type="ECO:0000256" key="6">
    <source>
        <dbReference type="ARBA" id="ARBA00022807"/>
    </source>
</evidence>
<evidence type="ECO:0000256" key="11">
    <source>
        <dbReference type="ARBA" id="ARBA00051025"/>
    </source>
</evidence>
<sequence>MTGVPLFLMFLLNLGILTFSDVVRCSGVWQTIRKSNCSADTDVDFESFRKQFHRNYKLHSDCYHRRRSYFKNSIKRHAYLNSLSTDKDSAKYGINQFSDLSINEFRDLYLTATAETVPPYSGLKTEGLPAKFDWRDQSAVGSVQNQQACGGCWAFSVVGAIESVYAKSGQPLKQLSVQQVIDCSYKNQGCNGGSITRALSWLKQTRVKLVKQSEYPYKAETGICHLFSQSHDGVLVKDFAAHDFSGLEEAMMARLVEWGPLAVTVDAISWQDYLGGIMQHHCSCHHANHAVLVTGYDTTGDVPYWIVQNSWGTSWGNEGYVYIKMGGNVCEQCKLALTRIEKSGRPRWTTEQEDKYIRVSSLRNRRLTSPQLAASLNSTHKTPVSTSTVKRRLWDAGLLGRVAKEKATSQTGQ</sequence>
<dbReference type="Gene3D" id="3.90.70.10">
    <property type="entry name" value="Cysteine proteinases"/>
    <property type="match status" value="1"/>
</dbReference>
<dbReference type="Proteomes" id="UP000694402">
    <property type="component" value="Unassembled WGS sequence"/>
</dbReference>
<keyword evidence="5" id="KW-0378">Hydrolase</keyword>
<dbReference type="Ensembl" id="ENSOTST00005154335.1">
    <property type="protein sequence ID" value="ENSOTSP00005117886.1"/>
    <property type="gene ID" value="ENSOTSG00005046356.2"/>
</dbReference>
<dbReference type="AlphaFoldDB" id="A0AAZ3PMM9"/>
<evidence type="ECO:0000256" key="12">
    <source>
        <dbReference type="ARBA" id="ARBA00053492"/>
    </source>
</evidence>
<feature type="domain" description="Peptidase C1A papain C-terminal" evidence="16">
    <location>
        <begin position="128"/>
        <end position="340"/>
    </location>
</feature>
<keyword evidence="10" id="KW-0458">Lysosome</keyword>
<reference evidence="18" key="2">
    <citation type="submission" date="2025-08" db="UniProtKB">
        <authorList>
            <consortium name="Ensembl"/>
        </authorList>
    </citation>
    <scope>IDENTIFICATION</scope>
</reference>
<evidence type="ECO:0000256" key="9">
    <source>
        <dbReference type="ARBA" id="ARBA00023180"/>
    </source>
</evidence>
<evidence type="ECO:0000256" key="5">
    <source>
        <dbReference type="ARBA" id="ARBA00022801"/>
    </source>
</evidence>